<dbReference type="KEGG" id="uth:DKZ56_13145"/>
<dbReference type="Proteomes" id="UP000291151">
    <property type="component" value="Chromosome"/>
</dbReference>
<keyword evidence="2" id="KW-1185">Reference proteome</keyword>
<proteinExistence type="predicted"/>
<dbReference type="RefSeq" id="WP_208650393.1">
    <property type="nucleotide sequence ID" value="NZ_CP036528.1"/>
</dbReference>
<dbReference type="EMBL" id="CP036528">
    <property type="protein sequence ID" value="QBK26710.1"/>
    <property type="molecule type" value="Genomic_DNA"/>
</dbReference>
<gene>
    <name evidence="1" type="ORF">DKZ56_13145</name>
</gene>
<organism evidence="1 2">
    <name type="scientific">Ureibacillus thermophilus</name>
    <dbReference type="NCBI Taxonomy" id="367743"/>
    <lineage>
        <taxon>Bacteria</taxon>
        <taxon>Bacillati</taxon>
        <taxon>Bacillota</taxon>
        <taxon>Bacilli</taxon>
        <taxon>Bacillales</taxon>
        <taxon>Caryophanaceae</taxon>
        <taxon>Ureibacillus</taxon>
    </lineage>
</organism>
<protein>
    <submittedName>
        <fullName evidence="1">Uncharacterized protein</fullName>
    </submittedName>
</protein>
<evidence type="ECO:0000313" key="2">
    <source>
        <dbReference type="Proteomes" id="UP000291151"/>
    </source>
</evidence>
<reference evidence="1 2" key="1">
    <citation type="submission" date="2019-02" db="EMBL/GenBank/DDBJ databases">
        <title>Ureibacillus thermophilus.</title>
        <authorList>
            <person name="Sunny J.S."/>
            <person name="Natarajan A."/>
            <person name="Saleena L.M."/>
        </authorList>
    </citation>
    <scope>NUCLEOTIDE SEQUENCE [LARGE SCALE GENOMIC DNA]</scope>
    <source>
        <strain evidence="1 2">LM102</strain>
    </source>
</reference>
<name>A0A4V1A3B9_9BACL</name>
<accession>A0A4V1A3B9</accession>
<dbReference type="AlphaFoldDB" id="A0A4V1A3B9"/>
<sequence>MTEKRITLLETVDGKQFKSRYHDTERTYFALKEDIIISCSKYSSGILVFARDEDDVFDYIGDIQIDKEDIGLTEIYIHSRGIQSLQLNHSDHLGITVNNDSLKDVTIQIDEAKSKQFKEKKFFDF</sequence>
<evidence type="ECO:0000313" key="1">
    <source>
        <dbReference type="EMBL" id="QBK26710.1"/>
    </source>
</evidence>